<evidence type="ECO:0000256" key="5">
    <source>
        <dbReference type="ARBA" id="ARBA00023098"/>
    </source>
</evidence>
<reference evidence="8" key="1">
    <citation type="submission" date="2018-06" db="EMBL/GenBank/DDBJ databases">
        <authorList>
            <person name="Zhirakovskaya E."/>
        </authorList>
    </citation>
    <scope>NUCLEOTIDE SEQUENCE</scope>
</reference>
<keyword evidence="1" id="KW-0963">Cytoplasm</keyword>
<evidence type="ECO:0000256" key="6">
    <source>
        <dbReference type="ARBA" id="ARBA00023315"/>
    </source>
</evidence>
<keyword evidence="3" id="KW-0441">Lipid A biosynthesis</keyword>
<dbReference type="PIRSF" id="PIRSF000456">
    <property type="entry name" value="UDP-GlcNAc_acltr"/>
    <property type="match status" value="1"/>
</dbReference>
<sequence>MTIDSTARVDSKAHIDSDVTIGAYTVIGAGVTIESGSKIGPHVVINGPTHIGKNNTIFQFASVGEVPQDKKFHGEESKLVIGDGNTIREFVTINRGTEDGGGTTRIGNDNWLMAYIHIAHDCQVGNDTIFSNGASLAGHAIVDDFAILGGFTLVHQFCHIGEYAFCGMGSAISKDVPPYIMINGNPAHPHGINSEGLKRSNFSKEAIKAIKEAYKIIYRLNLTVDAAKEKLAKLAESQDAVTPLIRFIEKSQRGIVR</sequence>
<dbReference type="PANTHER" id="PTHR43480">
    <property type="entry name" value="ACYL-[ACYL-CARRIER-PROTEIN]--UDP-N-ACETYLGLUCOSAMINE O-ACYLTRANSFERASE"/>
    <property type="match status" value="1"/>
</dbReference>
<dbReference type="NCBIfam" id="NF003657">
    <property type="entry name" value="PRK05289.1"/>
    <property type="match status" value="1"/>
</dbReference>
<dbReference type="Pfam" id="PF13720">
    <property type="entry name" value="Acetyltransf_11"/>
    <property type="match status" value="1"/>
</dbReference>
<evidence type="ECO:0000313" key="8">
    <source>
        <dbReference type="EMBL" id="VAW99387.1"/>
    </source>
</evidence>
<gene>
    <name evidence="8" type="ORF">MNBD_GAMMA23-1929</name>
</gene>
<dbReference type="HAMAP" id="MF_00387">
    <property type="entry name" value="LpxA"/>
    <property type="match status" value="1"/>
</dbReference>
<dbReference type="InterPro" id="IPR001451">
    <property type="entry name" value="Hexapep"/>
</dbReference>
<name>A0A3B1AIZ2_9ZZZZ</name>
<dbReference type="EC" id="2.3.1.129" evidence="8"/>
<keyword evidence="5" id="KW-0443">Lipid metabolism</keyword>
<proteinExistence type="inferred from homology"/>
<evidence type="ECO:0000256" key="3">
    <source>
        <dbReference type="ARBA" id="ARBA00022556"/>
    </source>
</evidence>
<dbReference type="InterPro" id="IPR037157">
    <property type="entry name" value="Acetyltransf_C_sf"/>
</dbReference>
<dbReference type="CDD" id="cd03351">
    <property type="entry name" value="LbH_UDP-GlcNAc_AT"/>
    <property type="match status" value="1"/>
</dbReference>
<dbReference type="Gene3D" id="2.160.10.10">
    <property type="entry name" value="Hexapeptide repeat proteins"/>
    <property type="match status" value="1"/>
</dbReference>
<dbReference type="SUPFAM" id="SSF51161">
    <property type="entry name" value="Trimeric LpxA-like enzymes"/>
    <property type="match status" value="1"/>
</dbReference>
<keyword evidence="2" id="KW-0444">Lipid biosynthesis</keyword>
<dbReference type="PANTHER" id="PTHR43480:SF1">
    <property type="entry name" value="ACYL-[ACYL-CARRIER-PROTEIN]--UDP-N-ACETYLGLUCOSAMINE O-ACYLTRANSFERASE, MITOCHONDRIAL-RELATED"/>
    <property type="match status" value="1"/>
</dbReference>
<dbReference type="AlphaFoldDB" id="A0A3B1AIZ2"/>
<evidence type="ECO:0000256" key="2">
    <source>
        <dbReference type="ARBA" id="ARBA00022516"/>
    </source>
</evidence>
<dbReference type="InterPro" id="IPR011004">
    <property type="entry name" value="Trimer_LpxA-like_sf"/>
</dbReference>
<dbReference type="GO" id="GO:0016020">
    <property type="term" value="C:membrane"/>
    <property type="evidence" value="ECO:0007669"/>
    <property type="project" value="GOC"/>
</dbReference>
<dbReference type="PROSITE" id="PS00101">
    <property type="entry name" value="HEXAPEP_TRANSFERASES"/>
    <property type="match status" value="1"/>
</dbReference>
<dbReference type="NCBIfam" id="TIGR01852">
    <property type="entry name" value="lipid_A_lpxA"/>
    <property type="match status" value="1"/>
</dbReference>
<dbReference type="GO" id="GO:0008780">
    <property type="term" value="F:acyl-[acyl-carrier-protein]-UDP-N-acetylglucosamine O-acyltransferase activity"/>
    <property type="evidence" value="ECO:0007669"/>
    <property type="project" value="UniProtKB-EC"/>
</dbReference>
<dbReference type="EMBL" id="UOFT01000077">
    <property type="protein sequence ID" value="VAW99387.1"/>
    <property type="molecule type" value="Genomic_DNA"/>
</dbReference>
<dbReference type="Pfam" id="PF00132">
    <property type="entry name" value="Hexapep"/>
    <property type="match status" value="1"/>
</dbReference>
<keyword evidence="4 8" id="KW-0808">Transferase</keyword>
<protein>
    <submittedName>
        <fullName evidence="8">Acyl-[acyl-carrier-protein]--UDP-N-acetylglucosamine O-acyltransferase</fullName>
        <ecNumber evidence="8">2.3.1.129</ecNumber>
    </submittedName>
</protein>
<keyword evidence="6 8" id="KW-0012">Acyltransferase</keyword>
<dbReference type="InterPro" id="IPR029098">
    <property type="entry name" value="Acetyltransf_C"/>
</dbReference>
<feature type="domain" description="UDP N-acetylglucosamine O-acyltransferase C-terminal" evidence="7">
    <location>
        <begin position="175"/>
        <end position="256"/>
    </location>
</feature>
<evidence type="ECO:0000259" key="7">
    <source>
        <dbReference type="Pfam" id="PF13720"/>
    </source>
</evidence>
<dbReference type="GO" id="GO:0009245">
    <property type="term" value="P:lipid A biosynthetic process"/>
    <property type="evidence" value="ECO:0007669"/>
    <property type="project" value="UniProtKB-KW"/>
</dbReference>
<evidence type="ECO:0000256" key="4">
    <source>
        <dbReference type="ARBA" id="ARBA00022679"/>
    </source>
</evidence>
<dbReference type="InterPro" id="IPR018357">
    <property type="entry name" value="Hexapep_transf_CS"/>
</dbReference>
<evidence type="ECO:0000256" key="1">
    <source>
        <dbReference type="ARBA" id="ARBA00022490"/>
    </source>
</evidence>
<accession>A0A3B1AIZ2</accession>
<dbReference type="InterPro" id="IPR010137">
    <property type="entry name" value="Lipid_A_LpxA"/>
</dbReference>
<dbReference type="Gene3D" id="1.20.1180.10">
    <property type="entry name" value="Udp N-acetylglucosamine O-acyltransferase, C-terminal domain"/>
    <property type="match status" value="1"/>
</dbReference>
<organism evidence="8">
    <name type="scientific">hydrothermal vent metagenome</name>
    <dbReference type="NCBI Taxonomy" id="652676"/>
    <lineage>
        <taxon>unclassified sequences</taxon>
        <taxon>metagenomes</taxon>
        <taxon>ecological metagenomes</taxon>
    </lineage>
</organism>